<dbReference type="Proteomes" id="UP000377595">
    <property type="component" value="Unassembled WGS sequence"/>
</dbReference>
<dbReference type="OrthoDB" id="3480403at2"/>
<evidence type="ECO:0000256" key="1">
    <source>
        <dbReference type="SAM" id="MobiDB-lite"/>
    </source>
</evidence>
<keyword evidence="2" id="KW-0812">Transmembrane</keyword>
<gene>
    <name evidence="3" type="ORF">Aple_083960</name>
</gene>
<feature type="transmembrane region" description="Helical" evidence="2">
    <location>
        <begin position="7"/>
        <end position="28"/>
    </location>
</feature>
<keyword evidence="2" id="KW-1133">Transmembrane helix</keyword>
<evidence type="ECO:0000256" key="2">
    <source>
        <dbReference type="SAM" id="Phobius"/>
    </source>
</evidence>
<dbReference type="AlphaFoldDB" id="A0A5M3XWH9"/>
<organism evidence="3 4">
    <name type="scientific">Acrocarpospora pleiomorpha</name>
    <dbReference type="NCBI Taxonomy" id="90975"/>
    <lineage>
        <taxon>Bacteria</taxon>
        <taxon>Bacillati</taxon>
        <taxon>Actinomycetota</taxon>
        <taxon>Actinomycetes</taxon>
        <taxon>Streptosporangiales</taxon>
        <taxon>Streptosporangiaceae</taxon>
        <taxon>Acrocarpospora</taxon>
    </lineage>
</organism>
<dbReference type="EMBL" id="BLAF01000069">
    <property type="protein sequence ID" value="GES25497.1"/>
    <property type="molecule type" value="Genomic_DNA"/>
</dbReference>
<feature type="region of interest" description="Disordered" evidence="1">
    <location>
        <begin position="104"/>
        <end position="163"/>
    </location>
</feature>
<accession>A0A5M3XWH9</accession>
<feature type="transmembrane region" description="Helical" evidence="2">
    <location>
        <begin position="40"/>
        <end position="57"/>
    </location>
</feature>
<protein>
    <submittedName>
        <fullName evidence="3">Uncharacterized protein</fullName>
    </submittedName>
</protein>
<reference evidence="3 4" key="1">
    <citation type="submission" date="2019-10" db="EMBL/GenBank/DDBJ databases">
        <title>Whole genome shotgun sequence of Acrocarpospora pleiomorpha NBRC 16267.</title>
        <authorList>
            <person name="Ichikawa N."/>
            <person name="Kimura A."/>
            <person name="Kitahashi Y."/>
            <person name="Komaki H."/>
            <person name="Oguchi A."/>
        </authorList>
    </citation>
    <scope>NUCLEOTIDE SEQUENCE [LARGE SCALE GENOMIC DNA]</scope>
    <source>
        <strain evidence="3 4">NBRC 16267</strain>
    </source>
</reference>
<keyword evidence="2" id="KW-0472">Membrane</keyword>
<evidence type="ECO:0000313" key="3">
    <source>
        <dbReference type="EMBL" id="GES25497.1"/>
    </source>
</evidence>
<proteinExistence type="predicted"/>
<evidence type="ECO:0000313" key="4">
    <source>
        <dbReference type="Proteomes" id="UP000377595"/>
    </source>
</evidence>
<name>A0A5M3XWH9_9ACTN</name>
<comment type="caution">
    <text evidence="3">The sequence shown here is derived from an EMBL/GenBank/DDBJ whole genome shotgun (WGS) entry which is preliminary data.</text>
</comment>
<sequence>MSNKRRALAWASGAVFVLISTVVGVLLFKGGLEDADKWSSVIGMTVTVLIGVPLSLYQTVLARRALMSSTPTAGTHIAARGNRSIAGQNIGFASTGDGSFLVHETTSSAPSPAPQDDLAQRSDSAVSDPPAHVQIEASGERSIAAQNIGSASTGDALPTSTAG</sequence>
<dbReference type="RefSeq" id="WP_155350268.1">
    <property type="nucleotide sequence ID" value="NZ_BAAAHM010000043.1"/>
</dbReference>
<keyword evidence="4" id="KW-1185">Reference proteome</keyword>
<feature type="compositionally biased region" description="Polar residues" evidence="1">
    <location>
        <begin position="144"/>
        <end position="163"/>
    </location>
</feature>